<evidence type="ECO:0000313" key="3">
    <source>
        <dbReference type="EMBL" id="QGZ54135.1"/>
    </source>
</evidence>
<organism evidence="3 4">
    <name type="scientific">Paraburkholderia acidiphila</name>
    <dbReference type="NCBI Taxonomy" id="2571747"/>
    <lineage>
        <taxon>Bacteria</taxon>
        <taxon>Pseudomonadati</taxon>
        <taxon>Pseudomonadota</taxon>
        <taxon>Betaproteobacteria</taxon>
        <taxon>Burkholderiales</taxon>
        <taxon>Burkholderiaceae</taxon>
        <taxon>Paraburkholderia</taxon>
    </lineage>
</organism>
<dbReference type="Proteomes" id="UP000434209">
    <property type="component" value="Chromosome 1"/>
</dbReference>
<dbReference type="KEGG" id="pacp:FAZ97_03940"/>
<name>A0A7Z2G2P4_9BURK</name>
<feature type="transmembrane region" description="Helical" evidence="2">
    <location>
        <begin position="6"/>
        <end position="27"/>
    </location>
</feature>
<protein>
    <submittedName>
        <fullName evidence="3">Uncharacterized protein</fullName>
    </submittedName>
</protein>
<sequence length="99" mass="10544">MSKNRSGLVGTLVTVGALGAMAGMLAWRFSQRHRLQRQTFYRDLSRWEGEGGSLADSVGNDDEAPEMAMAAGAPGHGMKGRITNGVNGANGMPWPFPHS</sequence>
<evidence type="ECO:0000256" key="1">
    <source>
        <dbReference type="SAM" id="MobiDB-lite"/>
    </source>
</evidence>
<evidence type="ECO:0000256" key="2">
    <source>
        <dbReference type="SAM" id="Phobius"/>
    </source>
</evidence>
<keyword evidence="2" id="KW-0472">Membrane</keyword>
<evidence type="ECO:0000313" key="4">
    <source>
        <dbReference type="Proteomes" id="UP000434209"/>
    </source>
</evidence>
<feature type="region of interest" description="Disordered" evidence="1">
    <location>
        <begin position="67"/>
        <end position="99"/>
    </location>
</feature>
<keyword evidence="2" id="KW-0812">Transmembrane</keyword>
<dbReference type="AlphaFoldDB" id="A0A7Z2G2P4"/>
<dbReference type="RefSeq" id="WP_158757284.1">
    <property type="nucleotide sequence ID" value="NZ_CP046909.1"/>
</dbReference>
<accession>A0A7Z2G2P4</accession>
<proteinExistence type="predicted"/>
<reference evidence="3 4" key="1">
    <citation type="submission" date="2019-12" db="EMBL/GenBank/DDBJ databases">
        <title>Paraburkholderia acidiphila 7Q-K02 sp. nov and Paraburkholderia acidisoli DHF22 sp. nov., two strains isolated from forest soil.</title>
        <authorList>
            <person name="Gao Z."/>
            <person name="Qiu L."/>
        </authorList>
    </citation>
    <scope>NUCLEOTIDE SEQUENCE [LARGE SCALE GENOMIC DNA]</scope>
    <source>
        <strain evidence="3 4">7Q-K02</strain>
    </source>
</reference>
<gene>
    <name evidence="3" type="ORF">FAZ97_03940</name>
</gene>
<dbReference type="OrthoDB" id="9100881at2"/>
<keyword evidence="2" id="KW-1133">Transmembrane helix</keyword>
<dbReference type="EMBL" id="CP046909">
    <property type="protein sequence ID" value="QGZ54135.1"/>
    <property type="molecule type" value="Genomic_DNA"/>
</dbReference>
<keyword evidence="4" id="KW-1185">Reference proteome</keyword>